<reference evidence="1 2" key="1">
    <citation type="journal article" date="2019" name="Syst. Appl. Microbiol.">
        <title>Characterization of Bifidobacterium species in feaces of the Egyptian fruit bat: Description of B. vespertilionis sp. nov. and B. rousetti sp. nov.</title>
        <authorList>
            <person name="Modesto M."/>
            <person name="Satti M."/>
            <person name="Watanabe K."/>
            <person name="Puglisi E."/>
            <person name="Morelli L."/>
            <person name="Huang C.-H."/>
            <person name="Liou J.-S."/>
            <person name="Miyashita M."/>
            <person name="Tamura T."/>
            <person name="Saito S."/>
            <person name="Mori K."/>
            <person name="Huang L."/>
            <person name="Sciavilla P."/>
            <person name="Sandri C."/>
            <person name="Spiezio C."/>
            <person name="Vitali F."/>
            <person name="Cavalieri D."/>
            <person name="Perpetuini G."/>
            <person name="Tofalo R."/>
            <person name="Bonetti A."/>
            <person name="Arita M."/>
            <person name="Mattarelli P."/>
        </authorList>
    </citation>
    <scope>NUCLEOTIDE SEQUENCE [LARGE SCALE GENOMIC DNA]</scope>
    <source>
        <strain evidence="1 2">RST17</strain>
    </source>
</reference>
<protein>
    <submittedName>
        <fullName evidence="1">Uncharacterized protein</fullName>
    </submittedName>
</protein>
<comment type="caution">
    <text evidence="1">The sequence shown here is derived from an EMBL/GenBank/DDBJ whole genome shotgun (WGS) entry which is preliminary data.</text>
</comment>
<dbReference type="AlphaFoldDB" id="A0A5M9ZG14"/>
<gene>
    <name evidence="1" type="ORF">EMO91_12510</name>
</gene>
<proteinExistence type="predicted"/>
<sequence length="186" mass="19854">MTSAIPPLSPVLLLATDRLDDLVWRTIGLERDMPYSAVRSVVRANIAPPGRPVAETERIYALYSAFRGMLARSRHPLAGDDVAFYAACLGSAAPQPASVPADGWGALRALWPSDRSLAVVCCNHGLIHEGTGVFVPAPAVLAGLDAMMAADDRKAFLEECVSLPGTGLTWTGEGEAYRRAGLIWRP</sequence>
<dbReference type="EMBL" id="RZUH01000017">
    <property type="protein sequence ID" value="KAA8825380.1"/>
    <property type="molecule type" value="Genomic_DNA"/>
</dbReference>
<dbReference type="Proteomes" id="UP000410049">
    <property type="component" value="Unassembled WGS sequence"/>
</dbReference>
<accession>A0A5M9ZG14</accession>
<name>A0A5M9ZG14_9BIFI</name>
<dbReference type="RefSeq" id="WP_150380217.1">
    <property type="nucleotide sequence ID" value="NZ_RZUH01000017.1"/>
</dbReference>
<evidence type="ECO:0000313" key="2">
    <source>
        <dbReference type="Proteomes" id="UP000410049"/>
    </source>
</evidence>
<evidence type="ECO:0000313" key="1">
    <source>
        <dbReference type="EMBL" id="KAA8825380.1"/>
    </source>
</evidence>
<organism evidence="1 2">
    <name type="scientific">Bifidobacterium myosotis</name>
    <dbReference type="NCBI Taxonomy" id="1630166"/>
    <lineage>
        <taxon>Bacteria</taxon>
        <taxon>Bacillati</taxon>
        <taxon>Actinomycetota</taxon>
        <taxon>Actinomycetes</taxon>
        <taxon>Bifidobacteriales</taxon>
        <taxon>Bifidobacteriaceae</taxon>
        <taxon>Bifidobacterium</taxon>
    </lineage>
</organism>